<dbReference type="Proteomes" id="UP000235388">
    <property type="component" value="Unassembled WGS sequence"/>
</dbReference>
<reference evidence="2 3" key="1">
    <citation type="submission" date="2017-11" db="EMBL/GenBank/DDBJ databases">
        <title>De novo assembly and phasing of dikaryotic genomes from two isolates of Puccinia coronata f. sp. avenae, the causal agent of oat crown rust.</title>
        <authorList>
            <person name="Miller M.E."/>
            <person name="Zhang Y."/>
            <person name="Omidvar V."/>
            <person name="Sperschneider J."/>
            <person name="Schwessinger B."/>
            <person name="Raley C."/>
            <person name="Palmer J.M."/>
            <person name="Garnica D."/>
            <person name="Upadhyaya N."/>
            <person name="Rathjen J."/>
            <person name="Taylor J.M."/>
            <person name="Park R.F."/>
            <person name="Dodds P.N."/>
            <person name="Hirsch C.D."/>
            <person name="Kianian S.F."/>
            <person name="Figueroa M."/>
        </authorList>
    </citation>
    <scope>NUCLEOTIDE SEQUENCE [LARGE SCALE GENOMIC DNA]</scope>
    <source>
        <strain evidence="2">12NC29</strain>
    </source>
</reference>
<gene>
    <name evidence="2" type="ORF">PCANC_10488</name>
</gene>
<feature type="signal peptide" evidence="1">
    <location>
        <begin position="1"/>
        <end position="21"/>
    </location>
</feature>
<comment type="caution">
    <text evidence="2">The sequence shown here is derived from an EMBL/GenBank/DDBJ whole genome shotgun (WGS) entry which is preliminary data.</text>
</comment>
<feature type="chain" id="PRO_5014613650" evidence="1">
    <location>
        <begin position="22"/>
        <end position="171"/>
    </location>
</feature>
<keyword evidence="3" id="KW-1185">Reference proteome</keyword>
<dbReference type="EMBL" id="PGCJ01000159">
    <property type="protein sequence ID" value="PLW42326.1"/>
    <property type="molecule type" value="Genomic_DNA"/>
</dbReference>
<evidence type="ECO:0000313" key="3">
    <source>
        <dbReference type="Proteomes" id="UP000235388"/>
    </source>
</evidence>
<organism evidence="2 3">
    <name type="scientific">Puccinia coronata f. sp. avenae</name>
    <dbReference type="NCBI Taxonomy" id="200324"/>
    <lineage>
        <taxon>Eukaryota</taxon>
        <taxon>Fungi</taxon>
        <taxon>Dikarya</taxon>
        <taxon>Basidiomycota</taxon>
        <taxon>Pucciniomycotina</taxon>
        <taxon>Pucciniomycetes</taxon>
        <taxon>Pucciniales</taxon>
        <taxon>Pucciniaceae</taxon>
        <taxon>Puccinia</taxon>
    </lineage>
</organism>
<protein>
    <submittedName>
        <fullName evidence="2">Uncharacterized protein</fullName>
    </submittedName>
</protein>
<dbReference type="AlphaFoldDB" id="A0A2N5UXF4"/>
<evidence type="ECO:0000313" key="2">
    <source>
        <dbReference type="EMBL" id="PLW42326.1"/>
    </source>
</evidence>
<proteinExistence type="predicted"/>
<keyword evidence="1" id="KW-0732">Signal</keyword>
<evidence type="ECO:0000256" key="1">
    <source>
        <dbReference type="SAM" id="SignalP"/>
    </source>
</evidence>
<sequence>MRLSNLAVILSMLLQASLVISLPLPQGSVTIGGGAIDISTHIQLLATTASSGDVVGVYNLIDSLYTYDMRVFDASGSTAITTADTYVASIRQLFVEINYHYLDLNLVQARCADALSLIQQTATTLQKLLRQQQQQQQQQDSAYKNNLRILKMCRLFNHPKQPNQKCYMYHR</sequence>
<dbReference type="OrthoDB" id="10604513at2759"/>
<accession>A0A2N5UXF4</accession>
<name>A0A2N5UXF4_9BASI</name>